<accession>A0A090DRG1</accession>
<gene>
    <name evidence="2" type="ORF">MPL3356_30073</name>
</gene>
<dbReference type="Pfam" id="PF02423">
    <property type="entry name" value="OCD_Mu_crystall"/>
    <property type="match status" value="1"/>
</dbReference>
<evidence type="ECO:0000256" key="1">
    <source>
        <dbReference type="ARBA" id="ARBA00008903"/>
    </source>
</evidence>
<organism evidence="2 3">
    <name type="scientific">Mesorhizobium plurifarium</name>
    <dbReference type="NCBI Taxonomy" id="69974"/>
    <lineage>
        <taxon>Bacteria</taxon>
        <taxon>Pseudomonadati</taxon>
        <taxon>Pseudomonadota</taxon>
        <taxon>Alphaproteobacteria</taxon>
        <taxon>Hyphomicrobiales</taxon>
        <taxon>Phyllobacteriaceae</taxon>
        <taxon>Mesorhizobium</taxon>
    </lineage>
</organism>
<dbReference type="SUPFAM" id="SSF51735">
    <property type="entry name" value="NAD(P)-binding Rossmann-fold domains"/>
    <property type="match status" value="1"/>
</dbReference>
<reference evidence="3" key="1">
    <citation type="submission" date="2014-08" db="EMBL/GenBank/DDBJ databases">
        <authorList>
            <person name="Moulin L."/>
        </authorList>
    </citation>
    <scope>NUCLEOTIDE SEQUENCE [LARGE SCALE GENOMIC DNA]</scope>
</reference>
<dbReference type="InterPro" id="IPR023401">
    <property type="entry name" value="ODC_N"/>
</dbReference>
<dbReference type="EMBL" id="CCMZ01000023">
    <property type="protein sequence ID" value="CDX19228.1"/>
    <property type="molecule type" value="Genomic_DNA"/>
</dbReference>
<protein>
    <submittedName>
        <fullName evidence="2">Ornithine cyclodeaminase</fullName>
        <ecNumber evidence="2">4.3.1.12</ecNumber>
    </submittedName>
</protein>
<proteinExistence type="inferred from homology"/>
<keyword evidence="3" id="KW-1185">Reference proteome</keyword>
<dbReference type="GO" id="GO:0008473">
    <property type="term" value="F:ornithine cyclodeaminase activity"/>
    <property type="evidence" value="ECO:0007669"/>
    <property type="project" value="UniProtKB-EC"/>
</dbReference>
<dbReference type="EC" id="4.3.1.12" evidence="2"/>
<dbReference type="Proteomes" id="UP000045285">
    <property type="component" value="Unassembled WGS sequence"/>
</dbReference>
<dbReference type="PANTHER" id="PTHR13812:SF19">
    <property type="entry name" value="KETIMINE REDUCTASE MU-CRYSTALLIN"/>
    <property type="match status" value="1"/>
</dbReference>
<name>A0A090DRG1_MESPL</name>
<keyword evidence="2" id="KW-0456">Lyase</keyword>
<dbReference type="GO" id="GO:0005737">
    <property type="term" value="C:cytoplasm"/>
    <property type="evidence" value="ECO:0007669"/>
    <property type="project" value="TreeGrafter"/>
</dbReference>
<dbReference type="PIRSF" id="PIRSF001439">
    <property type="entry name" value="CryM"/>
    <property type="match status" value="1"/>
</dbReference>
<evidence type="ECO:0000313" key="3">
    <source>
        <dbReference type="Proteomes" id="UP000045285"/>
    </source>
</evidence>
<evidence type="ECO:0000313" key="2">
    <source>
        <dbReference type="EMBL" id="CDX19228.1"/>
    </source>
</evidence>
<dbReference type="InterPro" id="IPR003462">
    <property type="entry name" value="ODC_Mu_crystall"/>
</dbReference>
<dbReference type="PANTHER" id="PTHR13812">
    <property type="entry name" value="KETIMINE REDUCTASE MU-CRYSTALLIN"/>
    <property type="match status" value="1"/>
</dbReference>
<dbReference type="Gene3D" id="3.30.1780.10">
    <property type="entry name" value="ornithine cyclodeaminase, domain 1"/>
    <property type="match status" value="1"/>
</dbReference>
<sequence length="325" mass="35607">MAASRSTLYLTRSDVEAIDLPMATIIDLVEEALVEKAHGRVQMPAKHWMERDQDRWFGGMSSLVPKIGYSAMKWQSGSSENAARGLPYITGMLFLNTTAEGLVVAVMDSTWITQQRTAAASAVAVKHLANPGSRSYAMLGTGIQGRSHLEAFRHVMPALDEVFIYDINPAAARRFADHVSAAGFRPRVVSFPREAVDAADIIVTSGPIEPNTLRSIDFDWLRPGLTGIAIDYDCYWKPEALHAADRLITDDFAQIDHIKAYKYFLGCPDPQAELGDIVAGLKPGRKDTSDKIVVMNMGVAVEDVVTAKAIYEIARERAIGTTLPL</sequence>
<dbReference type="InterPro" id="IPR036291">
    <property type="entry name" value="NAD(P)-bd_dom_sf"/>
</dbReference>
<dbReference type="Gene3D" id="3.40.50.720">
    <property type="entry name" value="NAD(P)-binding Rossmann-like Domain"/>
    <property type="match status" value="1"/>
</dbReference>
<comment type="similarity">
    <text evidence="1">Belongs to the ornithine cyclodeaminase/mu-crystallin family.</text>
</comment>
<dbReference type="AlphaFoldDB" id="A0A090DRG1"/>